<comment type="caution">
    <text evidence="2">The sequence shown here is derived from an EMBL/GenBank/DDBJ whole genome shotgun (WGS) entry which is preliminary data.</text>
</comment>
<evidence type="ECO:0000313" key="3">
    <source>
        <dbReference type="Proteomes" id="UP000801492"/>
    </source>
</evidence>
<dbReference type="AlphaFoldDB" id="A0A8K0G150"/>
<evidence type="ECO:0000313" key="2">
    <source>
        <dbReference type="EMBL" id="KAF2881894.1"/>
    </source>
</evidence>
<dbReference type="EMBL" id="VTPC01090686">
    <property type="protein sequence ID" value="KAF2881894.1"/>
    <property type="molecule type" value="Genomic_DNA"/>
</dbReference>
<dbReference type="Pfam" id="PF15072">
    <property type="entry name" value="HROB"/>
    <property type="match status" value="1"/>
</dbReference>
<sequence length="429" mass="48375">MFESNIIDFDQIFDDNLQSANVINTKRAIENEVCSNKTNKKFCLGKDTNMSEKKKLPETKLGLPSPNKRVVLRKFPGPAGLLPERRDFTIDIKALEVSHAELKQDNIDMDICSQMSVKAFQEGPWGRMSKDFHSNNSNLFLPDKYNITWIKEKVKNNKLINQKAPFVAAIIQNIECSKLNTAGVTILLKDTTGQIHGTIIYDLYEEYVNELKVGSVIVLKQFGVLTTDHGCNVYITITPNNLVAIYSNDTNCIENISKVNVTTIQEFSVDDFIKNINEVKMSAKKMKYSLSSGENNLNIKPSVQKSQIQHVNNNKCSTPIKSWSSSDVTVKCNDRNIQNVSTPRNIVFPSQITTSNNINSNSKTKFNFKAFKSNNIKTTELVSENKDMASKNLTKNTQISIVANDNEENIMILENVFNGIDADLLFEDF</sequence>
<evidence type="ECO:0000259" key="1">
    <source>
        <dbReference type="Pfam" id="PF15072"/>
    </source>
</evidence>
<gene>
    <name evidence="2" type="ORF">ILUMI_24275</name>
</gene>
<accession>A0A8K0G150</accession>
<dbReference type="OrthoDB" id="21443at2759"/>
<feature type="domain" description="Homologous recombination OB-fold protein OB-fold" evidence="1">
    <location>
        <begin position="162"/>
        <end position="249"/>
    </location>
</feature>
<name>A0A8K0G150_IGNLU</name>
<reference evidence="2" key="1">
    <citation type="submission" date="2019-08" db="EMBL/GenBank/DDBJ databases">
        <title>The genome of the North American firefly Photinus pyralis.</title>
        <authorList>
            <consortium name="Photinus pyralis genome working group"/>
            <person name="Fallon T.R."/>
            <person name="Sander Lower S.E."/>
            <person name="Weng J.-K."/>
        </authorList>
    </citation>
    <scope>NUCLEOTIDE SEQUENCE</scope>
    <source>
        <strain evidence="2">TRF0915ILg1</strain>
        <tissue evidence="2">Whole body</tissue>
    </source>
</reference>
<protein>
    <recommendedName>
        <fullName evidence="1">Homologous recombination OB-fold protein OB-fold domain-containing protein</fullName>
    </recommendedName>
</protein>
<dbReference type="PANTHER" id="PTHR14523:SF1">
    <property type="entry name" value="HOMOLOGOUS RECOMBINATION OB-FOLD PROTEIN"/>
    <property type="match status" value="1"/>
</dbReference>
<keyword evidence="3" id="KW-1185">Reference proteome</keyword>
<dbReference type="PANTHER" id="PTHR14523">
    <property type="entry name" value="UNCHARACTERIZED PROTEIN C17ORF53 HOMOLOG"/>
    <property type="match status" value="1"/>
</dbReference>
<dbReference type="InterPro" id="IPR028045">
    <property type="entry name" value="HROB"/>
</dbReference>
<dbReference type="Proteomes" id="UP000801492">
    <property type="component" value="Unassembled WGS sequence"/>
</dbReference>
<dbReference type="InterPro" id="IPR058570">
    <property type="entry name" value="HROB_OB"/>
</dbReference>
<proteinExistence type="predicted"/>
<organism evidence="2 3">
    <name type="scientific">Ignelater luminosus</name>
    <name type="common">Cucubano</name>
    <name type="synonym">Pyrophorus luminosus</name>
    <dbReference type="NCBI Taxonomy" id="2038154"/>
    <lineage>
        <taxon>Eukaryota</taxon>
        <taxon>Metazoa</taxon>
        <taxon>Ecdysozoa</taxon>
        <taxon>Arthropoda</taxon>
        <taxon>Hexapoda</taxon>
        <taxon>Insecta</taxon>
        <taxon>Pterygota</taxon>
        <taxon>Neoptera</taxon>
        <taxon>Endopterygota</taxon>
        <taxon>Coleoptera</taxon>
        <taxon>Polyphaga</taxon>
        <taxon>Elateriformia</taxon>
        <taxon>Elateroidea</taxon>
        <taxon>Elateridae</taxon>
        <taxon>Agrypninae</taxon>
        <taxon>Pyrophorini</taxon>
        <taxon>Ignelater</taxon>
    </lineage>
</organism>
<dbReference type="GO" id="GO:0000725">
    <property type="term" value="P:recombinational repair"/>
    <property type="evidence" value="ECO:0007669"/>
    <property type="project" value="InterPro"/>
</dbReference>